<dbReference type="PROSITE" id="PS00108">
    <property type="entry name" value="PROTEIN_KINASE_ST"/>
    <property type="match status" value="1"/>
</dbReference>
<evidence type="ECO:0000256" key="1">
    <source>
        <dbReference type="ARBA" id="ARBA00004479"/>
    </source>
</evidence>
<evidence type="ECO:0000256" key="8">
    <source>
        <dbReference type="ARBA" id="ARBA00023157"/>
    </source>
</evidence>
<keyword evidence="3" id="KW-0808">Transferase</keyword>
<dbReference type="SUPFAM" id="SSF56112">
    <property type="entry name" value="Protein kinase-like (PK-like)"/>
    <property type="match status" value="1"/>
</dbReference>
<dbReference type="CDD" id="cd00054">
    <property type="entry name" value="EGF_CA"/>
    <property type="match status" value="1"/>
</dbReference>
<dbReference type="InterPro" id="IPR045274">
    <property type="entry name" value="WAK-like"/>
</dbReference>
<feature type="signal peptide" evidence="13">
    <location>
        <begin position="1"/>
        <end position="21"/>
    </location>
</feature>
<keyword evidence="12" id="KW-1133">Transmembrane helix</keyword>
<dbReference type="Pfam" id="PF00069">
    <property type="entry name" value="Pkinase"/>
    <property type="match status" value="1"/>
</dbReference>
<keyword evidence="7" id="KW-0067">ATP-binding</keyword>
<evidence type="ECO:0000256" key="5">
    <source>
        <dbReference type="ARBA" id="ARBA00022741"/>
    </source>
</evidence>
<keyword evidence="15" id="KW-1185">Reference proteome</keyword>
<feature type="domain" description="Protein kinase" evidence="14">
    <location>
        <begin position="455"/>
        <end position="731"/>
    </location>
</feature>
<protein>
    <submittedName>
        <fullName evidence="16">Wall-associated receptor kinase-like 3</fullName>
    </submittedName>
</protein>
<dbReference type="Gene3D" id="1.10.510.10">
    <property type="entry name" value="Transferase(Phosphotransferase) domain 1"/>
    <property type="match status" value="1"/>
</dbReference>
<keyword evidence="5" id="KW-0547">Nucleotide-binding</keyword>
<comment type="catalytic activity">
    <reaction evidence="11">
        <text>L-threonyl-[protein] + ATP = O-phospho-L-threonyl-[protein] + ADP + H(+)</text>
        <dbReference type="Rhea" id="RHEA:46608"/>
        <dbReference type="Rhea" id="RHEA-COMP:11060"/>
        <dbReference type="Rhea" id="RHEA-COMP:11605"/>
        <dbReference type="ChEBI" id="CHEBI:15378"/>
        <dbReference type="ChEBI" id="CHEBI:30013"/>
        <dbReference type="ChEBI" id="CHEBI:30616"/>
        <dbReference type="ChEBI" id="CHEBI:61977"/>
        <dbReference type="ChEBI" id="CHEBI:456216"/>
    </reaction>
</comment>
<evidence type="ECO:0000256" key="12">
    <source>
        <dbReference type="SAM" id="Phobius"/>
    </source>
</evidence>
<evidence type="ECO:0000313" key="15">
    <source>
        <dbReference type="Proteomes" id="UP000694861"/>
    </source>
</evidence>
<dbReference type="Proteomes" id="UP000694861">
    <property type="component" value="Linkage group LG4"/>
</dbReference>
<comment type="subcellular location">
    <subcellularLocation>
        <location evidence="1">Membrane</location>
        <topology evidence="1">Single-pass type I membrane protein</topology>
    </subcellularLocation>
</comment>
<dbReference type="PANTHER" id="PTHR27005">
    <property type="entry name" value="WALL-ASSOCIATED RECEPTOR KINASE-LIKE 21"/>
    <property type="match status" value="1"/>
</dbReference>
<proteinExistence type="predicted"/>
<feature type="transmembrane region" description="Helical" evidence="12">
    <location>
        <begin position="381"/>
        <end position="402"/>
    </location>
</feature>
<comment type="catalytic activity">
    <reaction evidence="10">
        <text>L-seryl-[protein] + ATP = O-phospho-L-seryl-[protein] + ADP + H(+)</text>
        <dbReference type="Rhea" id="RHEA:17989"/>
        <dbReference type="Rhea" id="RHEA-COMP:9863"/>
        <dbReference type="Rhea" id="RHEA-COMP:11604"/>
        <dbReference type="ChEBI" id="CHEBI:15378"/>
        <dbReference type="ChEBI" id="CHEBI:29999"/>
        <dbReference type="ChEBI" id="CHEBI:30616"/>
        <dbReference type="ChEBI" id="CHEBI:83421"/>
        <dbReference type="ChEBI" id="CHEBI:456216"/>
    </reaction>
</comment>
<keyword evidence="6" id="KW-0418">Kinase</keyword>
<evidence type="ECO:0000256" key="7">
    <source>
        <dbReference type="ARBA" id="ARBA00022840"/>
    </source>
</evidence>
<dbReference type="SMART" id="SM00220">
    <property type="entry name" value="S_TKc"/>
    <property type="match status" value="1"/>
</dbReference>
<evidence type="ECO:0000256" key="9">
    <source>
        <dbReference type="ARBA" id="ARBA00023180"/>
    </source>
</evidence>
<keyword evidence="2" id="KW-0723">Serine/threonine-protein kinase</keyword>
<organism evidence="15 16">
    <name type="scientific">Prunus mume</name>
    <name type="common">Japanese apricot</name>
    <name type="synonym">Armeniaca mume</name>
    <dbReference type="NCBI Taxonomy" id="102107"/>
    <lineage>
        <taxon>Eukaryota</taxon>
        <taxon>Viridiplantae</taxon>
        <taxon>Streptophyta</taxon>
        <taxon>Embryophyta</taxon>
        <taxon>Tracheophyta</taxon>
        <taxon>Spermatophyta</taxon>
        <taxon>Magnoliopsida</taxon>
        <taxon>eudicotyledons</taxon>
        <taxon>Gunneridae</taxon>
        <taxon>Pentapetalae</taxon>
        <taxon>rosids</taxon>
        <taxon>fabids</taxon>
        <taxon>Rosales</taxon>
        <taxon>Rosaceae</taxon>
        <taxon>Amygdaloideae</taxon>
        <taxon>Amygdaleae</taxon>
        <taxon>Prunus</taxon>
    </lineage>
</organism>
<dbReference type="RefSeq" id="XP_008229496.1">
    <property type="nucleotide sequence ID" value="XM_008231274.2"/>
</dbReference>
<keyword evidence="4 13" id="KW-0732">Signal</keyword>
<keyword evidence="12" id="KW-0472">Membrane</keyword>
<keyword evidence="9" id="KW-0325">Glycoprotein</keyword>
<dbReference type="InterPro" id="IPR025287">
    <property type="entry name" value="WAK_GUB"/>
</dbReference>
<name>A0ABM0NT90_PRUMU</name>
<dbReference type="Gene3D" id="3.30.200.20">
    <property type="entry name" value="Phosphorylase Kinase, domain 1"/>
    <property type="match status" value="1"/>
</dbReference>
<evidence type="ECO:0000256" key="3">
    <source>
        <dbReference type="ARBA" id="ARBA00022679"/>
    </source>
</evidence>
<gene>
    <name evidence="16" type="primary">LOC103328869</name>
</gene>
<evidence type="ECO:0000259" key="14">
    <source>
        <dbReference type="PROSITE" id="PS50011"/>
    </source>
</evidence>
<evidence type="ECO:0000256" key="6">
    <source>
        <dbReference type="ARBA" id="ARBA00022777"/>
    </source>
</evidence>
<dbReference type="PROSITE" id="PS50011">
    <property type="entry name" value="PROTEIN_KINASE_DOM"/>
    <property type="match status" value="1"/>
</dbReference>
<dbReference type="Gene3D" id="2.10.25.10">
    <property type="entry name" value="Laminin"/>
    <property type="match status" value="1"/>
</dbReference>
<accession>A0ABM0NT90</accession>
<dbReference type="PROSITE" id="PS01187">
    <property type="entry name" value="EGF_CA"/>
    <property type="match status" value="1"/>
</dbReference>
<evidence type="ECO:0000256" key="13">
    <source>
        <dbReference type="SAM" id="SignalP"/>
    </source>
</evidence>
<dbReference type="InterPro" id="IPR008271">
    <property type="entry name" value="Ser/Thr_kinase_AS"/>
</dbReference>
<evidence type="ECO:0000256" key="10">
    <source>
        <dbReference type="ARBA" id="ARBA00047558"/>
    </source>
</evidence>
<feature type="chain" id="PRO_5047043396" evidence="13">
    <location>
        <begin position="22"/>
        <end position="771"/>
    </location>
</feature>
<sequence length="771" mass="86290">MNIISVILLLWRIVILSCCHGAATTSAASAPIAKPNCTTHCGDVAIPYPFGIGPHTDCYLDEWFQIDCRHNNYTTSTNYSRQAPFLTTSSANYSRQAPFLKSLNLELLSIFPIKDGRQSVQVKNPIFFSCEGKETRQPQNLTGSPFLYSHTENIFIAVSCGLSATMTSDRGTVTGCRSICQNTTGGDFRNCYERVGGCCQDTLVTYERTRDFTIEIPSNSSTSYPTDDCKYAFLVETNWFDSLLNFREVKDMDSVPVVLDWILEVHDYGERFRGKTDQSGNHSTPFCNSYDDWNTITCVCRPGMEGNPYLLQPCQDIDECKGSNGCNGDVCENFVGGYRCYSNITGDKCLSFDSDYGDDNVTTTCHSRTTSGHRASEIKTIILGLGSGVGLLLLLIGARWVHKIVKKKKTIRRKKMFFKRNGGLLLEQQLSSGKVNADKIKLFNSKELEKSTNNFSIDRILGQGGQGTVYKGMLADGRIVAVKKSKMVDKSMLSEFINEVVILSQINHRNVVQIMGCCLETEVPLLVYEFIQNGTLSQYIQEQIEEFPLTWDMRLQIATEIAGALSYLHSAASFPIYHRDIKSANILLDEKYRAKLADFGTSRSISIDQTHLTTCVHGTFGYLDPEYFQSSQFTEKSDVYSFGVVLVELLTGQKPISAVTLSQEEEYRSLAAYFLTSMQEYRLFNIVDARVLKEGFETEIQVVANLARRCLNLNGRNRPAMREVTSELEAVQMSRKPSISTEQNSEGVDFVEDDAVGHWDVESLSDVSASY</sequence>
<dbReference type="InterPro" id="IPR011009">
    <property type="entry name" value="Kinase-like_dom_sf"/>
</dbReference>
<evidence type="ECO:0000256" key="11">
    <source>
        <dbReference type="ARBA" id="ARBA00047951"/>
    </source>
</evidence>
<dbReference type="PANTHER" id="PTHR27005:SF280">
    <property type="entry name" value="WALL-ASSOCIATED RECEPTOR KINASE-LIKE 8"/>
    <property type="match status" value="1"/>
</dbReference>
<evidence type="ECO:0000256" key="2">
    <source>
        <dbReference type="ARBA" id="ARBA00022527"/>
    </source>
</evidence>
<reference evidence="16" key="2">
    <citation type="submission" date="2025-08" db="UniProtKB">
        <authorList>
            <consortium name="RefSeq"/>
        </authorList>
    </citation>
    <scope>IDENTIFICATION</scope>
</reference>
<keyword evidence="12" id="KW-0812">Transmembrane</keyword>
<dbReference type="GeneID" id="103328869"/>
<dbReference type="Pfam" id="PF13947">
    <property type="entry name" value="GUB_WAK_bind"/>
    <property type="match status" value="1"/>
</dbReference>
<dbReference type="InterPro" id="IPR000719">
    <property type="entry name" value="Prot_kinase_dom"/>
</dbReference>
<evidence type="ECO:0000256" key="4">
    <source>
        <dbReference type="ARBA" id="ARBA00022729"/>
    </source>
</evidence>
<reference evidence="15" key="1">
    <citation type="journal article" date="2012" name="Nat. Commun.">
        <title>The genome of Prunus mume.</title>
        <authorList>
            <person name="Zhang Q."/>
            <person name="Chen W."/>
            <person name="Sun L."/>
            <person name="Zhao F."/>
            <person name="Huang B."/>
            <person name="Yang W."/>
            <person name="Tao Y."/>
            <person name="Wang J."/>
            <person name="Yuan Z."/>
            <person name="Fan G."/>
            <person name="Xing Z."/>
            <person name="Han C."/>
            <person name="Pan H."/>
            <person name="Zhong X."/>
            <person name="Shi W."/>
            <person name="Liang X."/>
            <person name="Du D."/>
            <person name="Sun F."/>
            <person name="Xu Z."/>
            <person name="Hao R."/>
            <person name="Lv T."/>
            <person name="Lv Y."/>
            <person name="Zheng Z."/>
            <person name="Sun M."/>
            <person name="Luo L."/>
            <person name="Cai M."/>
            <person name="Gao Y."/>
            <person name="Wang J."/>
            <person name="Yin Y."/>
            <person name="Xu X."/>
            <person name="Cheng T."/>
            <person name="Wang J."/>
        </authorList>
    </citation>
    <scope>NUCLEOTIDE SEQUENCE [LARGE SCALE GENOMIC DNA]</scope>
</reference>
<dbReference type="InterPro" id="IPR018097">
    <property type="entry name" value="EGF_Ca-bd_CS"/>
</dbReference>
<keyword evidence="8" id="KW-1015">Disulfide bond</keyword>
<evidence type="ECO:0000313" key="16">
    <source>
        <dbReference type="RefSeq" id="XP_008229496.1"/>
    </source>
</evidence>